<dbReference type="Proteomes" id="UP000694547">
    <property type="component" value="Chromosome 11"/>
</dbReference>
<dbReference type="GO" id="GO:0035458">
    <property type="term" value="P:cellular response to interferon-beta"/>
    <property type="evidence" value="ECO:0007669"/>
    <property type="project" value="InterPro"/>
</dbReference>
<organism evidence="6 7">
    <name type="scientific">Peromyscus maniculatus bairdii</name>
    <name type="common">Prairie deer mouse</name>
    <dbReference type="NCBI Taxonomy" id="230844"/>
    <lineage>
        <taxon>Eukaryota</taxon>
        <taxon>Metazoa</taxon>
        <taxon>Chordata</taxon>
        <taxon>Craniata</taxon>
        <taxon>Vertebrata</taxon>
        <taxon>Euteleostomi</taxon>
        <taxon>Mammalia</taxon>
        <taxon>Eutheria</taxon>
        <taxon>Euarchontoglires</taxon>
        <taxon>Glires</taxon>
        <taxon>Rodentia</taxon>
        <taxon>Myomorpha</taxon>
        <taxon>Muroidea</taxon>
        <taxon>Cricetidae</taxon>
        <taxon>Neotominae</taxon>
        <taxon>Peromyscus</taxon>
    </lineage>
</organism>
<dbReference type="GO" id="GO:0005654">
    <property type="term" value="C:nucleoplasm"/>
    <property type="evidence" value="ECO:0007669"/>
    <property type="project" value="TreeGrafter"/>
</dbReference>
<dbReference type="AlphaFoldDB" id="A0A8C8TT24"/>
<dbReference type="InterPro" id="IPR040205">
    <property type="entry name" value="HIN-200"/>
</dbReference>
<dbReference type="FunFam" id="2.40.50.140:FF:000101">
    <property type="entry name" value="Myeloid cell nuclear differentiation antigen"/>
    <property type="match status" value="2"/>
</dbReference>
<protein>
    <recommendedName>
        <fullName evidence="5">HIN-200 domain-containing protein</fullName>
    </recommendedName>
</protein>
<dbReference type="GO" id="GO:0002218">
    <property type="term" value="P:activation of innate immune response"/>
    <property type="evidence" value="ECO:0007669"/>
    <property type="project" value="InterPro"/>
</dbReference>
<proteinExistence type="inferred from homology"/>
<reference evidence="6 7" key="1">
    <citation type="submission" date="2018-10" db="EMBL/GenBank/DDBJ databases">
        <title>Improved assembly of the deer mouse Peromyscus maniculatus genome.</title>
        <authorList>
            <person name="Lassance J.-M."/>
            <person name="Hoekstra H.E."/>
        </authorList>
    </citation>
    <scope>NUCLEOTIDE SEQUENCE [LARGE SCALE GENOMIC DNA]</scope>
</reference>
<feature type="domain" description="HIN-200" evidence="5">
    <location>
        <begin position="29"/>
        <end position="227"/>
    </location>
</feature>
<accession>A0A8C8TT24</accession>
<dbReference type="InterPro" id="IPR012340">
    <property type="entry name" value="NA-bd_OB-fold"/>
</dbReference>
<dbReference type="PROSITE" id="PS50834">
    <property type="entry name" value="HIN_200"/>
    <property type="match status" value="2"/>
</dbReference>
<feature type="compositionally biased region" description="Basic and acidic residues" evidence="4">
    <location>
        <begin position="33"/>
        <end position="44"/>
    </location>
</feature>
<sequence>IETQVSQKKHQLLELSATNNSSATPNNGNLPKEPSKVEGHHRDPKQVMVLKVTEPFTYDLINNKRMFHATVATETEFFRVKVFDTALKNKFIPQKIIAISDYFGVSGFLEIYGVSCVSDVNVNQTMVISNTLRRRANGTPKIKDLFSQTKGTYVNGRFVVTKKNERGDFIYYGIEDDTGKMEVVVSGPLTCIKCEPDNKVQLICFQLTSRGDTWQLKSVSHSYMQKKRKQTTKTKGGKKMKLTQKQTQLLEPSGSNPQKDECCLQTPHKPPATPSSSSSNKVPLSYSQCLPFPKAYLWTPNNGNLPKEPSKVEGHHRDPIQVMVLKVTEPFTYDLIDGKRMFHATVATETEFFRVKVFDTALKNKFIPQKIIAISDYFGTSGFLEIYGASCVSDVNVNQTMVISNTLRRRANGTPKIKDLFSQTKGTYVNGEFVVTKKNERGDFIHYGIEDDTGKMEVVVYGRLTSINCEPGNKLRLVCFELTSREDTWQLKSVRHSYMQVLSTPEGEALNPDSVMKTSVELYF</sequence>
<dbReference type="PANTHER" id="PTHR12200:SF24">
    <property type="entry name" value="INTERFERON ACTIVATED GENE 207-RELATED"/>
    <property type="match status" value="1"/>
</dbReference>
<evidence type="ECO:0000313" key="6">
    <source>
        <dbReference type="Ensembl" id="ENSPEMP00000019264.2"/>
    </source>
</evidence>
<feature type="region of interest" description="Disordered" evidence="4">
    <location>
        <begin position="220"/>
        <end position="281"/>
    </location>
</feature>
<feature type="compositionally biased region" description="Low complexity" evidence="4">
    <location>
        <begin position="16"/>
        <end position="29"/>
    </location>
</feature>
<evidence type="ECO:0000313" key="7">
    <source>
        <dbReference type="Proteomes" id="UP000694547"/>
    </source>
</evidence>
<evidence type="ECO:0000256" key="2">
    <source>
        <dbReference type="ARBA" id="ARBA00008647"/>
    </source>
</evidence>
<keyword evidence="3" id="KW-0539">Nucleus</keyword>
<reference evidence="6" key="2">
    <citation type="submission" date="2025-08" db="UniProtKB">
        <authorList>
            <consortium name="Ensembl"/>
        </authorList>
    </citation>
    <scope>IDENTIFICATION</scope>
</reference>
<evidence type="ECO:0000256" key="3">
    <source>
        <dbReference type="ARBA" id="ARBA00023242"/>
    </source>
</evidence>
<dbReference type="FunFam" id="2.40.50.140:FF:000500">
    <property type="entry name" value="Interferon-activable protein 202"/>
    <property type="match status" value="2"/>
</dbReference>
<dbReference type="PANTHER" id="PTHR12200">
    <property type="entry name" value="INTERFERON-INDUCIBLE PROTEIN AIM2 FAMILY MEMBER"/>
    <property type="match status" value="1"/>
</dbReference>
<evidence type="ECO:0000256" key="1">
    <source>
        <dbReference type="ARBA" id="ARBA00004123"/>
    </source>
</evidence>
<dbReference type="GO" id="GO:0005829">
    <property type="term" value="C:cytosol"/>
    <property type="evidence" value="ECO:0007669"/>
    <property type="project" value="TreeGrafter"/>
</dbReference>
<reference evidence="6" key="3">
    <citation type="submission" date="2025-09" db="UniProtKB">
        <authorList>
            <consortium name="Ensembl"/>
        </authorList>
    </citation>
    <scope>IDENTIFICATION</scope>
</reference>
<evidence type="ECO:0000256" key="4">
    <source>
        <dbReference type="SAM" id="MobiDB-lite"/>
    </source>
</evidence>
<dbReference type="GO" id="GO:0003690">
    <property type="term" value="F:double-stranded DNA binding"/>
    <property type="evidence" value="ECO:0007669"/>
    <property type="project" value="TreeGrafter"/>
</dbReference>
<dbReference type="Ensembl" id="ENSPEMT00000023603.2">
    <property type="protein sequence ID" value="ENSPEMP00000019264.2"/>
    <property type="gene ID" value="ENSPEMG00000017606.2"/>
</dbReference>
<feature type="compositionally biased region" description="Basic residues" evidence="4">
    <location>
        <begin position="224"/>
        <end position="242"/>
    </location>
</feature>
<comment type="similarity">
    <text evidence="2">Belongs to the HIN-200 family.</text>
</comment>
<dbReference type="SUPFAM" id="SSF159141">
    <property type="entry name" value="HIN-2000 domain-like"/>
    <property type="match status" value="4"/>
</dbReference>
<dbReference type="GeneTree" id="ENSGT00390000013296"/>
<dbReference type="InterPro" id="IPR004021">
    <property type="entry name" value="HIN200/IF120x"/>
</dbReference>
<evidence type="ECO:0000259" key="5">
    <source>
        <dbReference type="PROSITE" id="PS50834"/>
    </source>
</evidence>
<feature type="region of interest" description="Disordered" evidence="4">
    <location>
        <begin position="16"/>
        <end position="44"/>
    </location>
</feature>
<dbReference type="Gene3D" id="2.40.50.140">
    <property type="entry name" value="Nucleic acid-binding proteins"/>
    <property type="match status" value="4"/>
</dbReference>
<feature type="domain" description="HIN-200" evidence="5">
    <location>
        <begin position="304"/>
        <end position="502"/>
    </location>
</feature>
<dbReference type="Pfam" id="PF02760">
    <property type="entry name" value="HIN"/>
    <property type="match status" value="2"/>
</dbReference>
<keyword evidence="7" id="KW-1185">Reference proteome</keyword>
<comment type="subcellular location">
    <subcellularLocation>
        <location evidence="1">Nucleus</location>
    </subcellularLocation>
</comment>
<name>A0A8C8TT24_PERMB</name>